<evidence type="ECO:0000256" key="2">
    <source>
        <dbReference type="ARBA" id="ARBA00001941"/>
    </source>
</evidence>
<organism evidence="18 19">
    <name type="scientific">Gimesia algae</name>
    <dbReference type="NCBI Taxonomy" id="2527971"/>
    <lineage>
        <taxon>Bacteria</taxon>
        <taxon>Pseudomonadati</taxon>
        <taxon>Planctomycetota</taxon>
        <taxon>Planctomycetia</taxon>
        <taxon>Planctomycetales</taxon>
        <taxon>Planctomycetaceae</taxon>
        <taxon>Gimesia</taxon>
    </lineage>
</organism>
<dbReference type="InterPro" id="IPR005478">
    <property type="entry name" value="Transketolase_bac-like"/>
</dbReference>
<dbReference type="InterPro" id="IPR033247">
    <property type="entry name" value="Transketolase_fam"/>
</dbReference>
<dbReference type="CDD" id="cd02012">
    <property type="entry name" value="TPP_TK"/>
    <property type="match status" value="1"/>
</dbReference>
<evidence type="ECO:0000256" key="9">
    <source>
        <dbReference type="ARBA" id="ARBA00023052"/>
    </source>
</evidence>
<dbReference type="Gene3D" id="3.40.50.970">
    <property type="match status" value="2"/>
</dbReference>
<feature type="binding site" evidence="14">
    <location>
        <position position="269"/>
    </location>
    <ligand>
        <name>thiamine diphosphate</name>
        <dbReference type="ChEBI" id="CHEBI:58937"/>
    </ligand>
</feature>
<dbReference type="Proteomes" id="UP000316855">
    <property type="component" value="Chromosome"/>
</dbReference>
<dbReference type="EC" id="2.2.1.1" evidence="5 11"/>
<dbReference type="FunFam" id="3.40.50.970:FF:000003">
    <property type="entry name" value="Transketolase"/>
    <property type="match status" value="1"/>
</dbReference>
<name>A0A517V704_9PLAN</name>
<dbReference type="FunFam" id="3.40.50.920:FF:000003">
    <property type="entry name" value="Transketolase"/>
    <property type="match status" value="1"/>
</dbReference>
<evidence type="ECO:0000313" key="19">
    <source>
        <dbReference type="Proteomes" id="UP000316855"/>
    </source>
</evidence>
<evidence type="ECO:0000256" key="4">
    <source>
        <dbReference type="ARBA" id="ARBA00011738"/>
    </source>
</evidence>
<dbReference type="NCBIfam" id="TIGR00232">
    <property type="entry name" value="tktlase_bact"/>
    <property type="match status" value="1"/>
</dbReference>
<feature type="binding site" evidence="13">
    <location>
        <position position="364"/>
    </location>
    <ligand>
        <name>substrate</name>
    </ligand>
</feature>
<dbReference type="PROSITE" id="PS00801">
    <property type="entry name" value="TRANSKETOLASE_1"/>
    <property type="match status" value="1"/>
</dbReference>
<evidence type="ECO:0000256" key="8">
    <source>
        <dbReference type="ARBA" id="ARBA00022842"/>
    </source>
</evidence>
<evidence type="ECO:0000256" key="1">
    <source>
        <dbReference type="ARBA" id="ARBA00001913"/>
    </source>
</evidence>
<dbReference type="GO" id="GO:0046872">
    <property type="term" value="F:metal ion binding"/>
    <property type="evidence" value="ECO:0007669"/>
    <property type="project" value="UniProtKB-KW"/>
</dbReference>
<feature type="binding site" evidence="13">
    <location>
        <position position="480"/>
    </location>
    <ligand>
        <name>substrate</name>
    </ligand>
</feature>
<dbReference type="Pfam" id="PF00456">
    <property type="entry name" value="Transketolase_N"/>
    <property type="match status" value="1"/>
</dbReference>
<proteinExistence type="inferred from homology"/>
<comment type="catalytic activity">
    <reaction evidence="10">
        <text>D-sedoheptulose 7-phosphate + D-glyceraldehyde 3-phosphate = aldehydo-D-ribose 5-phosphate + D-xylulose 5-phosphate</text>
        <dbReference type="Rhea" id="RHEA:10508"/>
        <dbReference type="ChEBI" id="CHEBI:57483"/>
        <dbReference type="ChEBI" id="CHEBI:57737"/>
        <dbReference type="ChEBI" id="CHEBI:58273"/>
        <dbReference type="ChEBI" id="CHEBI:59776"/>
        <dbReference type="EC" id="2.2.1.1"/>
    </reaction>
</comment>
<feature type="binding site" evidence="13">
    <location>
        <position position="34"/>
    </location>
    <ligand>
        <name>substrate</name>
    </ligand>
</feature>
<dbReference type="GO" id="GO:0005829">
    <property type="term" value="C:cytosol"/>
    <property type="evidence" value="ECO:0007669"/>
    <property type="project" value="TreeGrafter"/>
</dbReference>
<feature type="binding site" evidence="15">
    <location>
        <position position="163"/>
    </location>
    <ligand>
        <name>Mg(2+)</name>
        <dbReference type="ChEBI" id="CHEBI:18420"/>
    </ligand>
</feature>
<dbReference type="AlphaFoldDB" id="A0A517V704"/>
<evidence type="ECO:0000256" key="16">
    <source>
        <dbReference type="PIRSR" id="PIRSR605478-5"/>
    </source>
</evidence>
<dbReference type="FunFam" id="3.40.50.970:FF:000004">
    <property type="entry name" value="Transketolase"/>
    <property type="match status" value="1"/>
</dbReference>
<evidence type="ECO:0000313" key="18">
    <source>
        <dbReference type="EMBL" id="QDT88786.1"/>
    </source>
</evidence>
<feature type="binding site" evidence="13">
    <location>
        <position position="269"/>
    </location>
    <ligand>
        <name>substrate</name>
    </ligand>
</feature>
<evidence type="ECO:0000256" key="10">
    <source>
        <dbReference type="ARBA" id="ARBA00049473"/>
    </source>
</evidence>
<dbReference type="Pfam" id="PF02779">
    <property type="entry name" value="Transket_pyr"/>
    <property type="match status" value="1"/>
</dbReference>
<feature type="binding site" evidence="14">
    <location>
        <begin position="122"/>
        <end position="124"/>
    </location>
    <ligand>
        <name>thiamine diphosphate</name>
        <dbReference type="ChEBI" id="CHEBI:58937"/>
    </ligand>
</feature>
<dbReference type="KEGG" id="gax:Pan161_04050"/>
<feature type="binding site" evidence="13">
    <location>
        <position position="468"/>
    </location>
    <ligand>
        <name>substrate</name>
    </ligand>
</feature>
<evidence type="ECO:0000259" key="17">
    <source>
        <dbReference type="SMART" id="SM00861"/>
    </source>
</evidence>
<evidence type="ECO:0000256" key="7">
    <source>
        <dbReference type="ARBA" id="ARBA00022723"/>
    </source>
</evidence>
<comment type="cofactor">
    <cofactor evidence="2">
        <name>Co(2+)</name>
        <dbReference type="ChEBI" id="CHEBI:48828"/>
    </cofactor>
</comment>
<feature type="active site" description="Proton donor" evidence="12">
    <location>
        <position position="418"/>
    </location>
</feature>
<evidence type="ECO:0000256" key="5">
    <source>
        <dbReference type="ARBA" id="ARBA00013152"/>
    </source>
</evidence>
<protein>
    <recommendedName>
        <fullName evidence="5 11">Transketolase</fullName>
        <ecNumber evidence="5 11">2.2.1.1</ecNumber>
    </recommendedName>
</protein>
<dbReference type="GO" id="GO:0004802">
    <property type="term" value="F:transketolase activity"/>
    <property type="evidence" value="ECO:0007669"/>
    <property type="project" value="UniProtKB-UniRule"/>
</dbReference>
<dbReference type="SUPFAM" id="SSF52922">
    <property type="entry name" value="TK C-terminal domain-like"/>
    <property type="match status" value="1"/>
</dbReference>
<gene>
    <name evidence="18" type="primary">tkt_2</name>
    <name evidence="18" type="ORF">Pan161_04050</name>
</gene>
<feature type="binding site" evidence="13">
    <location>
        <position position="527"/>
    </location>
    <ligand>
        <name>substrate</name>
    </ligand>
</feature>
<keyword evidence="8 15" id="KW-0460">Magnesium</keyword>
<dbReference type="InterPro" id="IPR009014">
    <property type="entry name" value="Transketo_C/PFOR_II"/>
</dbReference>
<feature type="binding site" evidence="13">
    <location>
        <position position="476"/>
    </location>
    <ligand>
        <name>substrate</name>
    </ligand>
</feature>
<comment type="cofactor">
    <cofactor evidence="15">
        <name>Mg(2+)</name>
        <dbReference type="ChEBI" id="CHEBI:18420"/>
    </cofactor>
    <text evidence="15">Binds 1 Mg(2+) ion per subunit. Can also utilize other divalent metal cations, such as Ca(2+), Mn(2+) and Co(2+).</text>
</comment>
<dbReference type="SUPFAM" id="SSF52518">
    <property type="entry name" value="Thiamin diphosphate-binding fold (THDP-binding)"/>
    <property type="match status" value="2"/>
</dbReference>
<keyword evidence="19" id="KW-1185">Reference proteome</keyword>
<feature type="binding site" evidence="15">
    <location>
        <position position="193"/>
    </location>
    <ligand>
        <name>Mg(2+)</name>
        <dbReference type="ChEBI" id="CHEBI:18420"/>
    </ligand>
</feature>
<dbReference type="SMART" id="SM00861">
    <property type="entry name" value="Transket_pyr"/>
    <property type="match status" value="1"/>
</dbReference>
<feature type="site" description="Important for catalytic activity" evidence="16">
    <location>
        <position position="269"/>
    </location>
</feature>
<dbReference type="PANTHER" id="PTHR43522">
    <property type="entry name" value="TRANSKETOLASE"/>
    <property type="match status" value="1"/>
</dbReference>
<comment type="cofactor">
    <cofactor evidence="1">
        <name>Ca(2+)</name>
        <dbReference type="ChEBI" id="CHEBI:29108"/>
    </cofactor>
</comment>
<accession>A0A517V704</accession>
<keyword evidence="6 18" id="KW-0808">Transferase</keyword>
<feature type="site" description="Important for catalytic activity" evidence="16">
    <location>
        <position position="34"/>
    </location>
</feature>
<feature type="binding site" evidence="14">
    <location>
        <position position="444"/>
    </location>
    <ligand>
        <name>thiamine diphosphate</name>
        <dbReference type="ChEBI" id="CHEBI:58937"/>
    </ligand>
</feature>
<feature type="binding site" evidence="15">
    <location>
        <position position="195"/>
    </location>
    <ligand>
        <name>Mg(2+)</name>
        <dbReference type="ChEBI" id="CHEBI:18420"/>
    </ligand>
</feature>
<dbReference type="EMBL" id="CP036343">
    <property type="protein sequence ID" value="QDT88786.1"/>
    <property type="molecule type" value="Genomic_DNA"/>
</dbReference>
<dbReference type="InterPro" id="IPR029061">
    <property type="entry name" value="THDP-binding"/>
</dbReference>
<dbReference type="CDD" id="cd07033">
    <property type="entry name" value="TPP_PYR_DXS_TK_like"/>
    <property type="match status" value="1"/>
</dbReference>
<evidence type="ECO:0000256" key="15">
    <source>
        <dbReference type="PIRSR" id="PIRSR605478-4"/>
    </source>
</evidence>
<dbReference type="Gene3D" id="3.40.50.920">
    <property type="match status" value="1"/>
</dbReference>
<feature type="binding site" evidence="14">
    <location>
        <position position="164"/>
    </location>
    <ligand>
        <name>thiamine diphosphate</name>
        <dbReference type="ChEBI" id="CHEBI:58937"/>
    </ligand>
</feature>
<feature type="binding site" evidence="14">
    <location>
        <position position="193"/>
    </location>
    <ligand>
        <name>thiamine diphosphate</name>
        <dbReference type="ChEBI" id="CHEBI:58937"/>
    </ligand>
</feature>
<evidence type="ECO:0000256" key="13">
    <source>
        <dbReference type="PIRSR" id="PIRSR605478-2"/>
    </source>
</evidence>
<evidence type="ECO:0000256" key="14">
    <source>
        <dbReference type="PIRSR" id="PIRSR605478-3"/>
    </source>
</evidence>
<keyword evidence="7 15" id="KW-0479">Metal-binding</keyword>
<dbReference type="PANTHER" id="PTHR43522:SF2">
    <property type="entry name" value="TRANSKETOLASE 1-RELATED"/>
    <property type="match status" value="1"/>
</dbReference>
<dbReference type="GO" id="GO:0009052">
    <property type="term" value="P:pentose-phosphate shunt, non-oxidative branch"/>
    <property type="evidence" value="ECO:0007669"/>
    <property type="project" value="UniProtKB-ARBA"/>
</dbReference>
<keyword evidence="9 14" id="KW-0786">Thiamine pyrophosphate</keyword>
<feature type="binding site" evidence="13">
    <location>
        <position position="391"/>
    </location>
    <ligand>
        <name>substrate</name>
    </ligand>
</feature>
<evidence type="ECO:0000256" key="3">
    <source>
        <dbReference type="ARBA" id="ARBA00007131"/>
    </source>
</evidence>
<comment type="cofactor">
    <cofactor evidence="14">
        <name>thiamine diphosphate</name>
        <dbReference type="ChEBI" id="CHEBI:58937"/>
    </cofactor>
    <text evidence="14">Binds 1 thiamine pyrophosphate per subunit. During the reaction, the substrate forms a covalent intermediate with the cofactor.</text>
</comment>
<reference evidence="18 19" key="1">
    <citation type="submission" date="2019-02" db="EMBL/GenBank/DDBJ databases">
        <title>Deep-cultivation of Planctomycetes and their phenomic and genomic characterization uncovers novel biology.</title>
        <authorList>
            <person name="Wiegand S."/>
            <person name="Jogler M."/>
            <person name="Boedeker C."/>
            <person name="Pinto D."/>
            <person name="Vollmers J."/>
            <person name="Rivas-Marin E."/>
            <person name="Kohn T."/>
            <person name="Peeters S.H."/>
            <person name="Heuer A."/>
            <person name="Rast P."/>
            <person name="Oberbeckmann S."/>
            <person name="Bunk B."/>
            <person name="Jeske O."/>
            <person name="Meyerdierks A."/>
            <person name="Storesund J.E."/>
            <person name="Kallscheuer N."/>
            <person name="Luecker S."/>
            <person name="Lage O.M."/>
            <person name="Pohl T."/>
            <person name="Merkel B.J."/>
            <person name="Hornburger P."/>
            <person name="Mueller R.-W."/>
            <person name="Bruemmer F."/>
            <person name="Labrenz M."/>
            <person name="Spormann A.M."/>
            <person name="Op den Camp H."/>
            <person name="Overmann J."/>
            <person name="Amann R."/>
            <person name="Jetten M.S.M."/>
            <person name="Mascher T."/>
            <person name="Medema M.H."/>
            <person name="Devos D.P."/>
            <person name="Kaster A.-K."/>
            <person name="Ovreas L."/>
            <person name="Rohde M."/>
            <person name="Galperin M.Y."/>
            <person name="Jogler C."/>
        </authorList>
    </citation>
    <scope>NUCLEOTIDE SEQUENCE [LARGE SCALE GENOMIC DNA]</scope>
    <source>
        <strain evidence="18 19">Pan161</strain>
    </source>
</reference>
<dbReference type="OrthoDB" id="8732661at2"/>
<feature type="domain" description="Transketolase-like pyrimidine-binding" evidence="17">
    <location>
        <begin position="361"/>
        <end position="532"/>
    </location>
</feature>
<dbReference type="Pfam" id="PF22613">
    <property type="entry name" value="Transketolase_C_1"/>
    <property type="match status" value="1"/>
</dbReference>
<comment type="subunit">
    <text evidence="4">Homodimer.</text>
</comment>
<dbReference type="InterPro" id="IPR005475">
    <property type="entry name" value="Transketolase-like_Pyr-bd"/>
</dbReference>
<dbReference type="RefSeq" id="WP_145223925.1">
    <property type="nucleotide sequence ID" value="NZ_CP036343.1"/>
</dbReference>
<dbReference type="InterPro" id="IPR055152">
    <property type="entry name" value="Transketolase-like_C_2"/>
</dbReference>
<evidence type="ECO:0000256" key="6">
    <source>
        <dbReference type="ARBA" id="ARBA00022679"/>
    </source>
</evidence>
<dbReference type="InterPro" id="IPR005474">
    <property type="entry name" value="Transketolase_N"/>
</dbReference>
<comment type="similarity">
    <text evidence="3">Belongs to the transketolase family.</text>
</comment>
<sequence>MTPSAISPESLDELCVNTLRLLAVDMVQKAGSGHPGLPLGSAAMAYTLWDRFLRFNPADPNWPDRDRFVLSAGHGSALLYAMLHVTGFDLPLDELKRFRQWGSRTAGHPEHGMTPGVEATTGPLGQGFANAVGMAIVETHLAARFNRPDHTIVDHFTYVLASDGDLMEGISSEAGSLAGHLGLGKLVVLYADNHITIEGDTELTFTEDRGARFAAFGWQIQHVADGNDLASVAHAIQAARDEKDRPSLIAVRTHIGYGSPHKQDSAAAHGEPLGEDEVRLTKERLGWPTESSFHLPPDALDHFRQAVTRGKTWQAEWAACFEAYGKAYPDLAQEFDRVMRGELPAGWDAALPTFPSEKGPLATRAASGQCINALAPGLPELMGGSADLAPSTQTFMEGVGTFQSNERAGRNMHFGIREHSMGAILNGMALHHGLIPYGATFLIFSDYMRPPIRLAAMNHLPVIYVFTHDSIGMGEDGPTHQPVEQLLCLRSIPSLFVIRPADANETVAAWRIAVGRRNGPVALVLTRQKLPVLDPNDYQSVPVGVSHGGYVLADAAGDETPDLILVGTGSEVHLALEARKVLAGEGVRAQVVSLPCWELFMTQPETHRHQVIIPGVPLLSIEAGSTLGWESYFSPQTAAIGVDHFGASAPGEVVMREYGFTVENVCERARALLQQPKERR</sequence>
<dbReference type="InterPro" id="IPR049557">
    <property type="entry name" value="Transketolase_CS"/>
</dbReference>
<evidence type="ECO:0000256" key="12">
    <source>
        <dbReference type="PIRSR" id="PIRSR605478-1"/>
    </source>
</evidence>
<feature type="binding site" evidence="14">
    <location>
        <position position="74"/>
    </location>
    <ligand>
        <name>thiamine diphosphate</name>
        <dbReference type="ChEBI" id="CHEBI:58937"/>
    </ligand>
</feature>
<evidence type="ECO:0000256" key="11">
    <source>
        <dbReference type="NCBIfam" id="TIGR00232"/>
    </source>
</evidence>